<evidence type="ECO:0000313" key="3">
    <source>
        <dbReference type="Proteomes" id="UP000016936"/>
    </source>
</evidence>
<keyword evidence="3" id="KW-1185">Reference proteome</keyword>
<accession>M2UPY9</accession>
<evidence type="ECO:0000313" key="2">
    <source>
        <dbReference type="EMBL" id="EMD89993.1"/>
    </source>
</evidence>
<dbReference type="EMBL" id="KB445578">
    <property type="protein sequence ID" value="EMD89993.1"/>
    <property type="molecule type" value="Genomic_DNA"/>
</dbReference>
<feature type="compositionally biased region" description="Basic residues" evidence="1">
    <location>
        <begin position="139"/>
        <end position="155"/>
    </location>
</feature>
<gene>
    <name evidence="2" type="ORF">COCHEDRAFT_1031358</name>
</gene>
<reference evidence="3" key="2">
    <citation type="journal article" date="2013" name="PLoS Genet.">
        <title>Comparative genome structure, secondary metabolite, and effector coding capacity across Cochliobolus pathogens.</title>
        <authorList>
            <person name="Condon B.J."/>
            <person name="Leng Y."/>
            <person name="Wu D."/>
            <person name="Bushley K.E."/>
            <person name="Ohm R.A."/>
            <person name="Otillar R."/>
            <person name="Martin J."/>
            <person name="Schackwitz W."/>
            <person name="Grimwood J."/>
            <person name="MohdZainudin N."/>
            <person name="Xue C."/>
            <person name="Wang R."/>
            <person name="Manning V.A."/>
            <person name="Dhillon B."/>
            <person name="Tu Z.J."/>
            <person name="Steffenson B.J."/>
            <person name="Salamov A."/>
            <person name="Sun H."/>
            <person name="Lowry S."/>
            <person name="LaButti K."/>
            <person name="Han J."/>
            <person name="Copeland A."/>
            <person name="Lindquist E."/>
            <person name="Barry K."/>
            <person name="Schmutz J."/>
            <person name="Baker S.E."/>
            <person name="Ciuffetti L.M."/>
            <person name="Grigoriev I.V."/>
            <person name="Zhong S."/>
            <person name="Turgeon B.G."/>
        </authorList>
    </citation>
    <scope>NUCLEOTIDE SEQUENCE [LARGE SCALE GENOMIC DNA]</scope>
    <source>
        <strain evidence="3">C5 / ATCC 48332 / race O</strain>
    </source>
</reference>
<feature type="compositionally biased region" description="Gly residues" evidence="1">
    <location>
        <begin position="161"/>
        <end position="170"/>
    </location>
</feature>
<evidence type="ECO:0000256" key="1">
    <source>
        <dbReference type="SAM" id="MobiDB-lite"/>
    </source>
</evidence>
<organism evidence="2 3">
    <name type="scientific">Cochliobolus heterostrophus (strain C5 / ATCC 48332 / race O)</name>
    <name type="common">Southern corn leaf blight fungus</name>
    <name type="synonym">Bipolaris maydis</name>
    <dbReference type="NCBI Taxonomy" id="701091"/>
    <lineage>
        <taxon>Eukaryota</taxon>
        <taxon>Fungi</taxon>
        <taxon>Dikarya</taxon>
        <taxon>Ascomycota</taxon>
        <taxon>Pezizomycotina</taxon>
        <taxon>Dothideomycetes</taxon>
        <taxon>Pleosporomycetidae</taxon>
        <taxon>Pleosporales</taxon>
        <taxon>Pleosporineae</taxon>
        <taxon>Pleosporaceae</taxon>
        <taxon>Bipolaris</taxon>
    </lineage>
</organism>
<feature type="region of interest" description="Disordered" evidence="1">
    <location>
        <begin position="133"/>
        <end position="170"/>
    </location>
</feature>
<sequence length="170" mass="17590">MVKECTLGSASGLKVPAEISGQLRVVRLSGGRAVYDGPGQRQTGRRVGWGECRGVARASRPSTGSTMRAVPRPVDERGGVSDQAGQQLVATSPPGRLAVGSGQWANLGHDLKPCKARARASVSLPWLATGPRRGLTTARAKRASIHRVASRRPSKMRAGLSGSGSGSGDA</sequence>
<proteinExistence type="predicted"/>
<reference evidence="2 3" key="1">
    <citation type="journal article" date="2012" name="PLoS Pathog.">
        <title>Diverse lifestyles and strategies of plant pathogenesis encoded in the genomes of eighteen Dothideomycetes fungi.</title>
        <authorList>
            <person name="Ohm R.A."/>
            <person name="Feau N."/>
            <person name="Henrissat B."/>
            <person name="Schoch C.L."/>
            <person name="Horwitz B.A."/>
            <person name="Barry K.W."/>
            <person name="Condon B.J."/>
            <person name="Copeland A.C."/>
            <person name="Dhillon B."/>
            <person name="Glaser F."/>
            <person name="Hesse C.N."/>
            <person name="Kosti I."/>
            <person name="LaButti K."/>
            <person name="Lindquist E.A."/>
            <person name="Lucas S."/>
            <person name="Salamov A.A."/>
            <person name="Bradshaw R.E."/>
            <person name="Ciuffetti L."/>
            <person name="Hamelin R.C."/>
            <person name="Kema G.H.J."/>
            <person name="Lawrence C."/>
            <person name="Scott J.A."/>
            <person name="Spatafora J.W."/>
            <person name="Turgeon B.G."/>
            <person name="de Wit P.J.G.M."/>
            <person name="Zhong S."/>
            <person name="Goodwin S.B."/>
            <person name="Grigoriev I.V."/>
        </authorList>
    </citation>
    <scope>NUCLEOTIDE SEQUENCE [LARGE SCALE GENOMIC DNA]</scope>
    <source>
        <strain evidence="3">C5 / ATCC 48332 / race O</strain>
    </source>
</reference>
<dbReference type="Proteomes" id="UP000016936">
    <property type="component" value="Unassembled WGS sequence"/>
</dbReference>
<dbReference type="AlphaFoldDB" id="M2UPY9"/>
<feature type="region of interest" description="Disordered" evidence="1">
    <location>
        <begin position="56"/>
        <end position="83"/>
    </location>
</feature>
<name>M2UPY9_COCH5</name>
<dbReference type="HOGENOM" id="CLU_1570472_0_0_1"/>
<protein>
    <submittedName>
        <fullName evidence="2">Uncharacterized protein</fullName>
    </submittedName>
</protein>